<organism evidence="1 2">
    <name type="scientific">Dreissena polymorpha</name>
    <name type="common">Zebra mussel</name>
    <name type="synonym">Mytilus polymorpha</name>
    <dbReference type="NCBI Taxonomy" id="45954"/>
    <lineage>
        <taxon>Eukaryota</taxon>
        <taxon>Metazoa</taxon>
        <taxon>Spiralia</taxon>
        <taxon>Lophotrochozoa</taxon>
        <taxon>Mollusca</taxon>
        <taxon>Bivalvia</taxon>
        <taxon>Autobranchia</taxon>
        <taxon>Heteroconchia</taxon>
        <taxon>Euheterodonta</taxon>
        <taxon>Imparidentia</taxon>
        <taxon>Neoheterodontei</taxon>
        <taxon>Myida</taxon>
        <taxon>Dreissenoidea</taxon>
        <taxon>Dreissenidae</taxon>
        <taxon>Dreissena</taxon>
    </lineage>
</organism>
<evidence type="ECO:0000313" key="2">
    <source>
        <dbReference type="Proteomes" id="UP000828390"/>
    </source>
</evidence>
<keyword evidence="2" id="KW-1185">Reference proteome</keyword>
<reference evidence="1" key="1">
    <citation type="journal article" date="2019" name="bioRxiv">
        <title>The Genome of the Zebra Mussel, Dreissena polymorpha: A Resource for Invasive Species Research.</title>
        <authorList>
            <person name="McCartney M.A."/>
            <person name="Auch B."/>
            <person name="Kono T."/>
            <person name="Mallez S."/>
            <person name="Zhang Y."/>
            <person name="Obille A."/>
            <person name="Becker A."/>
            <person name="Abrahante J.E."/>
            <person name="Garbe J."/>
            <person name="Badalamenti J.P."/>
            <person name="Herman A."/>
            <person name="Mangelson H."/>
            <person name="Liachko I."/>
            <person name="Sullivan S."/>
            <person name="Sone E.D."/>
            <person name="Koren S."/>
            <person name="Silverstein K.A.T."/>
            <person name="Beckman K.B."/>
            <person name="Gohl D.M."/>
        </authorList>
    </citation>
    <scope>NUCLEOTIDE SEQUENCE</scope>
    <source>
        <strain evidence="1">Duluth1</strain>
        <tissue evidence="1">Whole animal</tissue>
    </source>
</reference>
<accession>A0A9D4F8Y0</accession>
<comment type="caution">
    <text evidence="1">The sequence shown here is derived from an EMBL/GenBank/DDBJ whole genome shotgun (WGS) entry which is preliminary data.</text>
</comment>
<name>A0A9D4F8Y0_DREPO</name>
<dbReference type="Proteomes" id="UP000828390">
    <property type="component" value="Unassembled WGS sequence"/>
</dbReference>
<dbReference type="EMBL" id="JAIWYP010000007">
    <property type="protein sequence ID" value="KAH3792135.1"/>
    <property type="molecule type" value="Genomic_DNA"/>
</dbReference>
<dbReference type="AlphaFoldDB" id="A0A9D4F8Y0"/>
<protein>
    <submittedName>
        <fullName evidence="1">Uncharacterized protein</fullName>
    </submittedName>
</protein>
<evidence type="ECO:0000313" key="1">
    <source>
        <dbReference type="EMBL" id="KAH3792135.1"/>
    </source>
</evidence>
<proteinExistence type="predicted"/>
<sequence>MLTRKSLREASSVHSCSCAMQMTSPTQSSHKYDYSPTIALPFGTGLYELYQTTRRPEGVGNRDNFMVFAIDCLEIH</sequence>
<gene>
    <name evidence="1" type="ORF">DPMN_145626</name>
</gene>
<reference evidence="1" key="2">
    <citation type="submission" date="2020-11" db="EMBL/GenBank/DDBJ databases">
        <authorList>
            <person name="McCartney M.A."/>
            <person name="Auch B."/>
            <person name="Kono T."/>
            <person name="Mallez S."/>
            <person name="Becker A."/>
            <person name="Gohl D.M."/>
            <person name="Silverstein K.A.T."/>
            <person name="Koren S."/>
            <person name="Bechman K.B."/>
            <person name="Herman A."/>
            <person name="Abrahante J.E."/>
            <person name="Garbe J."/>
        </authorList>
    </citation>
    <scope>NUCLEOTIDE SEQUENCE</scope>
    <source>
        <strain evidence="1">Duluth1</strain>
        <tissue evidence="1">Whole animal</tissue>
    </source>
</reference>